<dbReference type="GO" id="GO:0004673">
    <property type="term" value="F:protein histidine kinase activity"/>
    <property type="evidence" value="ECO:0007669"/>
    <property type="project" value="UniProtKB-EC"/>
</dbReference>
<comment type="caution">
    <text evidence="6">The sequence shown here is derived from an EMBL/GenBank/DDBJ whole genome shotgun (WGS) entry which is preliminary data.</text>
</comment>
<keyword evidence="7" id="KW-1185">Reference proteome</keyword>
<evidence type="ECO:0000259" key="5">
    <source>
        <dbReference type="PROSITE" id="PS50109"/>
    </source>
</evidence>
<dbReference type="PANTHER" id="PTHR43065">
    <property type="entry name" value="SENSOR HISTIDINE KINASE"/>
    <property type="match status" value="1"/>
</dbReference>
<organism evidence="6 7">
    <name type="scientific">Aliidiomarina shirensis</name>
    <dbReference type="NCBI Taxonomy" id="1048642"/>
    <lineage>
        <taxon>Bacteria</taxon>
        <taxon>Pseudomonadati</taxon>
        <taxon>Pseudomonadota</taxon>
        <taxon>Gammaproteobacteria</taxon>
        <taxon>Alteromonadales</taxon>
        <taxon>Idiomarinaceae</taxon>
        <taxon>Aliidiomarina</taxon>
    </lineage>
</organism>
<feature type="transmembrane region" description="Helical" evidence="4">
    <location>
        <begin position="20"/>
        <end position="42"/>
    </location>
</feature>
<evidence type="ECO:0000256" key="3">
    <source>
        <dbReference type="SAM" id="Coils"/>
    </source>
</evidence>
<evidence type="ECO:0000256" key="4">
    <source>
        <dbReference type="SAM" id="Phobius"/>
    </source>
</evidence>
<dbReference type="InterPro" id="IPR036890">
    <property type="entry name" value="HATPase_C_sf"/>
</dbReference>
<accession>A0A432WQQ0</accession>
<evidence type="ECO:0000313" key="7">
    <source>
        <dbReference type="Proteomes" id="UP000286934"/>
    </source>
</evidence>
<feature type="coiled-coil region" evidence="3">
    <location>
        <begin position="229"/>
        <end position="341"/>
    </location>
</feature>
<evidence type="ECO:0000313" key="6">
    <source>
        <dbReference type="EMBL" id="RUO36126.1"/>
    </source>
</evidence>
<dbReference type="OrthoDB" id="2521613at2"/>
<dbReference type="Gene3D" id="1.10.287.130">
    <property type="match status" value="1"/>
</dbReference>
<keyword evidence="4" id="KW-0472">Membrane</keyword>
<dbReference type="GO" id="GO:0005524">
    <property type="term" value="F:ATP binding"/>
    <property type="evidence" value="ECO:0007669"/>
    <property type="project" value="UniProtKB-KW"/>
</dbReference>
<dbReference type="SUPFAM" id="SSF55874">
    <property type="entry name" value="ATPase domain of HSP90 chaperone/DNA topoisomerase II/histidine kinase"/>
    <property type="match status" value="1"/>
</dbReference>
<keyword evidence="4" id="KW-0812">Transmembrane</keyword>
<dbReference type="Proteomes" id="UP000286934">
    <property type="component" value="Unassembled WGS sequence"/>
</dbReference>
<evidence type="ECO:0000256" key="1">
    <source>
        <dbReference type="ARBA" id="ARBA00000085"/>
    </source>
</evidence>
<comment type="catalytic activity">
    <reaction evidence="1">
        <text>ATP + protein L-histidine = ADP + protein N-phospho-L-histidine.</text>
        <dbReference type="EC" id="2.7.13.3"/>
    </reaction>
</comment>
<dbReference type="AlphaFoldDB" id="A0A432WQQ0"/>
<dbReference type="InterPro" id="IPR003594">
    <property type="entry name" value="HATPase_dom"/>
</dbReference>
<keyword evidence="4" id="KW-1133">Transmembrane helix</keyword>
<sequence>MKRTKKQSQPLASRSIVRTLLTSVLTVYFLLTLVITTGQIAAEYQNTRNTLLNDLRNQHYTFAASIARSLWEFNELQTEALAEGLINVPAISGVVVRDDQQRILVRKGIINNSTAFEPLDKAGPIAESQGTFGYYSPLTFEFGNTSEVVGDVILFSNRDVTIERLKPSLILLIFAAIVKSSILIILFSLAFRFYLRTPLEELIRQIRNFDPEAMDSSSIHLQQLESNEFSVLEDSYNDLLQRLREHQLELANAQHDLARANRKLEDQNLVLAQEVSEKTMGISNLMLDLDRRRHDLEVRQQSLEHEIHQRRITESKLKQSNKDLEESVEFLQQTREQLLNSEKMAALGNLVASITHEVSTPLGIGITASSFLQEELKKIKAHLAEGAIDNKDLAACLANVCESAELIENNLTRANELMHGFKQVAVDQSSEAMRSVEVGEYVQRIIKTLKPKLQKYNVSVHVNCPTIHAQFITGALAQILTNMIVNSLKHGFTNRNTGEIKIDITLASSQLCFAYSDDGVGMSKSALERIFEPFFTTCRDSGGSGLGTHIIYDLITERLGGEISVDSQPDQGLRYQFSFPVTLTNAN</sequence>
<dbReference type="PANTHER" id="PTHR43065:SF47">
    <property type="match status" value="1"/>
</dbReference>
<name>A0A432WQQ0_9GAMM</name>
<dbReference type="InterPro" id="IPR004358">
    <property type="entry name" value="Sig_transdc_His_kin-like_C"/>
</dbReference>
<keyword evidence="6" id="KW-0547">Nucleotide-binding</keyword>
<dbReference type="Gene3D" id="3.30.565.10">
    <property type="entry name" value="Histidine kinase-like ATPase, C-terminal domain"/>
    <property type="match status" value="1"/>
</dbReference>
<dbReference type="PRINTS" id="PR00344">
    <property type="entry name" value="BCTRLSENSOR"/>
</dbReference>
<dbReference type="PROSITE" id="PS50109">
    <property type="entry name" value="HIS_KIN"/>
    <property type="match status" value="1"/>
</dbReference>
<dbReference type="EC" id="2.7.13.3" evidence="2"/>
<proteinExistence type="predicted"/>
<feature type="domain" description="Histidine kinase" evidence="5">
    <location>
        <begin position="353"/>
        <end position="583"/>
    </location>
</feature>
<dbReference type="EMBL" id="PIPP01000004">
    <property type="protein sequence ID" value="RUO36126.1"/>
    <property type="molecule type" value="Genomic_DNA"/>
</dbReference>
<dbReference type="CDD" id="cd00075">
    <property type="entry name" value="HATPase"/>
    <property type="match status" value="1"/>
</dbReference>
<feature type="transmembrane region" description="Helical" evidence="4">
    <location>
        <begin position="169"/>
        <end position="195"/>
    </location>
</feature>
<evidence type="ECO:0000256" key="2">
    <source>
        <dbReference type="ARBA" id="ARBA00012438"/>
    </source>
</evidence>
<protein>
    <recommendedName>
        <fullName evidence="2">histidine kinase</fullName>
        <ecNumber evidence="2">2.7.13.3</ecNumber>
    </recommendedName>
</protein>
<keyword evidence="6" id="KW-0067">ATP-binding</keyword>
<keyword evidence="3" id="KW-0175">Coiled coil</keyword>
<gene>
    <name evidence="6" type="ORF">CWE13_09655</name>
</gene>
<dbReference type="Pfam" id="PF02518">
    <property type="entry name" value="HATPase_c"/>
    <property type="match status" value="1"/>
</dbReference>
<dbReference type="SMART" id="SM00387">
    <property type="entry name" value="HATPase_c"/>
    <property type="match status" value="1"/>
</dbReference>
<reference evidence="7" key="1">
    <citation type="journal article" date="2018" name="Front. Microbiol.">
        <title>Genome-Based Analysis Reveals the Taxonomy and Diversity of the Family Idiomarinaceae.</title>
        <authorList>
            <person name="Liu Y."/>
            <person name="Lai Q."/>
            <person name="Shao Z."/>
        </authorList>
    </citation>
    <scope>NUCLEOTIDE SEQUENCE [LARGE SCALE GENOMIC DNA]</scope>
    <source>
        <strain evidence="7">AIS</strain>
    </source>
</reference>
<dbReference type="InterPro" id="IPR005467">
    <property type="entry name" value="His_kinase_dom"/>
</dbReference>